<evidence type="ECO:0000256" key="1">
    <source>
        <dbReference type="ARBA" id="ARBA00023604"/>
    </source>
</evidence>
<keyword evidence="3" id="KW-1185">Reference proteome</keyword>
<organism evidence="2 3">
    <name type="scientific">Podospora aff. communis PSN243</name>
    <dbReference type="NCBI Taxonomy" id="3040156"/>
    <lineage>
        <taxon>Eukaryota</taxon>
        <taxon>Fungi</taxon>
        <taxon>Dikarya</taxon>
        <taxon>Ascomycota</taxon>
        <taxon>Pezizomycotina</taxon>
        <taxon>Sordariomycetes</taxon>
        <taxon>Sordariomycetidae</taxon>
        <taxon>Sordariales</taxon>
        <taxon>Podosporaceae</taxon>
        <taxon>Podospora</taxon>
    </lineage>
</organism>
<evidence type="ECO:0000313" key="3">
    <source>
        <dbReference type="Proteomes" id="UP001321760"/>
    </source>
</evidence>
<proteinExistence type="inferred from homology"/>
<dbReference type="Proteomes" id="UP001321760">
    <property type="component" value="Unassembled WGS sequence"/>
</dbReference>
<comment type="caution">
    <text evidence="2">The sequence shown here is derived from an EMBL/GenBank/DDBJ whole genome shotgun (WGS) entry which is preliminary data.</text>
</comment>
<name>A0AAV9G4V1_9PEZI</name>
<dbReference type="PANTHER" id="PTHR34598:SF4">
    <property type="entry name" value="7ALPHA-CEPHEM-METHOXYLASE P8 CHAIN RELATED PROTEIN"/>
    <property type="match status" value="1"/>
</dbReference>
<sequence length="309" mass="34262">MTTTGYFNYLDPATLTPTTTPSGTARPWAKVDVNSTSYSQISIGPLPVTSIRTLPADSYSTDITGFNLFHAPLSEPVDFDSDDQVRGVYYPAVESLLRAQLPGVKKVVIFDHTIRKRDPTAARQPVQSVHVDQTPKAAEARVRRHVDAAEAEALLKGRYQIINVWRPIGHAATDFPLALIDWRTTRPEDLIPVELLYPVRKGDDDGDDRGKEVLPAAETLRSTEGYEVKGETYGVVPSERHGFYYVKDMIPEEALFIKCFDSRAEGLPGGREGVAALTPHTAFVDPQTPEGTKGRESIEVRCLVFYEEE</sequence>
<evidence type="ECO:0000313" key="2">
    <source>
        <dbReference type="EMBL" id="KAK4443154.1"/>
    </source>
</evidence>
<comment type="similarity">
    <text evidence="1">Belongs to the asaB hydroxylase/desaturase family.</text>
</comment>
<dbReference type="InterPro" id="IPR044053">
    <property type="entry name" value="AsaB-like"/>
</dbReference>
<reference evidence="2" key="2">
    <citation type="submission" date="2023-05" db="EMBL/GenBank/DDBJ databases">
        <authorList>
            <consortium name="Lawrence Berkeley National Laboratory"/>
            <person name="Steindorff A."/>
            <person name="Hensen N."/>
            <person name="Bonometti L."/>
            <person name="Westerberg I."/>
            <person name="Brannstrom I.O."/>
            <person name="Guillou S."/>
            <person name="Cros-Aarteil S."/>
            <person name="Calhoun S."/>
            <person name="Haridas S."/>
            <person name="Kuo A."/>
            <person name="Mondo S."/>
            <person name="Pangilinan J."/>
            <person name="Riley R."/>
            <person name="Labutti K."/>
            <person name="Andreopoulos B."/>
            <person name="Lipzen A."/>
            <person name="Chen C."/>
            <person name="Yanf M."/>
            <person name="Daum C."/>
            <person name="Ng V."/>
            <person name="Clum A."/>
            <person name="Ohm R."/>
            <person name="Martin F."/>
            <person name="Silar P."/>
            <person name="Natvig D."/>
            <person name="Lalanne C."/>
            <person name="Gautier V."/>
            <person name="Ament-Velasquez S.L."/>
            <person name="Kruys A."/>
            <person name="Hutchinson M.I."/>
            <person name="Powell A.J."/>
            <person name="Barry K."/>
            <person name="Miller A.N."/>
            <person name="Grigoriev I.V."/>
            <person name="Debuchy R."/>
            <person name="Gladieux P."/>
            <person name="Thoren M.H."/>
            <person name="Johannesson H."/>
        </authorList>
    </citation>
    <scope>NUCLEOTIDE SEQUENCE</scope>
    <source>
        <strain evidence="2">PSN243</strain>
    </source>
</reference>
<dbReference type="EMBL" id="MU865998">
    <property type="protein sequence ID" value="KAK4443154.1"/>
    <property type="molecule type" value="Genomic_DNA"/>
</dbReference>
<dbReference type="PANTHER" id="PTHR34598">
    <property type="entry name" value="BLL6449 PROTEIN"/>
    <property type="match status" value="1"/>
</dbReference>
<dbReference type="NCBIfam" id="NF041278">
    <property type="entry name" value="CmcJ_NvfI_EfuI"/>
    <property type="match status" value="1"/>
</dbReference>
<dbReference type="GO" id="GO:0016491">
    <property type="term" value="F:oxidoreductase activity"/>
    <property type="evidence" value="ECO:0007669"/>
    <property type="project" value="InterPro"/>
</dbReference>
<evidence type="ECO:0008006" key="4">
    <source>
        <dbReference type="Google" id="ProtNLM"/>
    </source>
</evidence>
<dbReference type="AlphaFoldDB" id="A0AAV9G4V1"/>
<reference evidence="2" key="1">
    <citation type="journal article" date="2023" name="Mol. Phylogenet. Evol.">
        <title>Genome-scale phylogeny and comparative genomics of the fungal order Sordariales.</title>
        <authorList>
            <person name="Hensen N."/>
            <person name="Bonometti L."/>
            <person name="Westerberg I."/>
            <person name="Brannstrom I.O."/>
            <person name="Guillou S."/>
            <person name="Cros-Aarteil S."/>
            <person name="Calhoun S."/>
            <person name="Haridas S."/>
            <person name="Kuo A."/>
            <person name="Mondo S."/>
            <person name="Pangilinan J."/>
            <person name="Riley R."/>
            <person name="LaButti K."/>
            <person name="Andreopoulos B."/>
            <person name="Lipzen A."/>
            <person name="Chen C."/>
            <person name="Yan M."/>
            <person name="Daum C."/>
            <person name="Ng V."/>
            <person name="Clum A."/>
            <person name="Steindorff A."/>
            <person name="Ohm R.A."/>
            <person name="Martin F."/>
            <person name="Silar P."/>
            <person name="Natvig D.O."/>
            <person name="Lalanne C."/>
            <person name="Gautier V."/>
            <person name="Ament-Velasquez S.L."/>
            <person name="Kruys A."/>
            <person name="Hutchinson M.I."/>
            <person name="Powell A.J."/>
            <person name="Barry K."/>
            <person name="Miller A.N."/>
            <person name="Grigoriev I.V."/>
            <person name="Debuchy R."/>
            <person name="Gladieux P."/>
            <person name="Hiltunen Thoren M."/>
            <person name="Johannesson H."/>
        </authorList>
    </citation>
    <scope>NUCLEOTIDE SEQUENCE</scope>
    <source>
        <strain evidence="2">PSN243</strain>
    </source>
</reference>
<gene>
    <name evidence="2" type="ORF">QBC34DRAFT_417491</name>
</gene>
<protein>
    <recommendedName>
        <fullName evidence="4">7alpha-cephem-methoxylase P8 chain related protein</fullName>
    </recommendedName>
</protein>
<accession>A0AAV9G4V1</accession>